<dbReference type="Proteomes" id="UP000177798">
    <property type="component" value="Chromosome 1"/>
</dbReference>
<feature type="transmembrane region" description="Helical" evidence="11">
    <location>
        <begin position="238"/>
        <end position="265"/>
    </location>
</feature>
<evidence type="ECO:0000256" key="7">
    <source>
        <dbReference type="ARBA" id="ARBA00023136"/>
    </source>
</evidence>
<keyword evidence="7 11" id="KW-0472">Membrane</keyword>
<dbReference type="PANTHER" id="PTHR31686">
    <property type="match status" value="1"/>
</dbReference>
<organism evidence="12 13">
    <name type="scientific">Sclerotinia sclerotiorum (strain ATCC 18683 / 1980 / Ss-1)</name>
    <name type="common">White mold</name>
    <name type="synonym">Whetzelinia sclerotiorum</name>
    <dbReference type="NCBI Taxonomy" id="665079"/>
    <lineage>
        <taxon>Eukaryota</taxon>
        <taxon>Fungi</taxon>
        <taxon>Dikarya</taxon>
        <taxon>Ascomycota</taxon>
        <taxon>Pezizomycotina</taxon>
        <taxon>Leotiomycetes</taxon>
        <taxon>Helotiales</taxon>
        <taxon>Sclerotiniaceae</taxon>
        <taxon>Sclerotinia</taxon>
    </lineage>
</organism>
<feature type="transmembrane region" description="Helical" evidence="11">
    <location>
        <begin position="357"/>
        <end position="377"/>
    </location>
</feature>
<feature type="transmembrane region" description="Helical" evidence="11">
    <location>
        <begin position="277"/>
        <end position="298"/>
    </location>
</feature>
<keyword evidence="3" id="KW-0813">Transport</keyword>
<name>A0A1D9PT41_SCLS1</name>
<reference evidence="13" key="1">
    <citation type="journal article" date="2017" name="Genome Biol. Evol.">
        <title>The complete genome sequence of the phytopathogenic fungus Sclerotinia sclerotiorum reveals insights into the genome architecture of broad host range pathogens.</title>
        <authorList>
            <person name="Derbyshire M."/>
            <person name="Denton-Giles M."/>
            <person name="Hegedus D."/>
            <person name="Seifbarghy S."/>
            <person name="Rollins J."/>
            <person name="van Kan J."/>
            <person name="Seidl M.F."/>
            <person name="Faino L."/>
            <person name="Mbengue M."/>
            <person name="Navaud O."/>
            <person name="Raffaele S."/>
            <person name="Hammond-Kosack K."/>
            <person name="Heard S."/>
            <person name="Oliver R."/>
        </authorList>
    </citation>
    <scope>NUCLEOTIDE SEQUENCE [LARGE SCALE GENOMIC DNA]</scope>
    <source>
        <strain evidence="13">ATCC 18683 / 1980 / Ss-1</strain>
    </source>
</reference>
<evidence type="ECO:0000256" key="4">
    <source>
        <dbReference type="ARBA" id="ARBA00022475"/>
    </source>
</evidence>
<dbReference type="CDD" id="cd09318">
    <property type="entry name" value="TDT_SSU1"/>
    <property type="match status" value="1"/>
</dbReference>
<feature type="transmembrane region" description="Helical" evidence="11">
    <location>
        <begin position="172"/>
        <end position="197"/>
    </location>
</feature>
<keyword evidence="4" id="KW-1003">Cell membrane</keyword>
<evidence type="ECO:0000256" key="9">
    <source>
        <dbReference type="ARBA" id="ARBA00072906"/>
    </source>
</evidence>
<feature type="transmembrane region" description="Helical" evidence="11">
    <location>
        <begin position="97"/>
        <end position="122"/>
    </location>
</feature>
<evidence type="ECO:0000256" key="8">
    <source>
        <dbReference type="ARBA" id="ARBA00056100"/>
    </source>
</evidence>
<feature type="compositionally biased region" description="Basic and acidic residues" evidence="10">
    <location>
        <begin position="13"/>
        <end position="29"/>
    </location>
</feature>
<feature type="transmembrane region" description="Helical" evidence="11">
    <location>
        <begin position="142"/>
        <end position="166"/>
    </location>
</feature>
<evidence type="ECO:0000256" key="3">
    <source>
        <dbReference type="ARBA" id="ARBA00022448"/>
    </source>
</evidence>
<feature type="transmembrane region" description="Helical" evidence="11">
    <location>
        <begin position="383"/>
        <end position="405"/>
    </location>
</feature>
<gene>
    <name evidence="12" type="ORF">sscle_01g006580</name>
</gene>
<evidence type="ECO:0000256" key="1">
    <source>
        <dbReference type="ARBA" id="ARBA00004651"/>
    </source>
</evidence>
<dbReference type="AlphaFoldDB" id="A0A1D9PT41"/>
<dbReference type="InterPro" id="IPR004695">
    <property type="entry name" value="SLAC1/Mae1/Ssu1/TehA"/>
</dbReference>
<evidence type="ECO:0000256" key="6">
    <source>
        <dbReference type="ARBA" id="ARBA00022989"/>
    </source>
</evidence>
<keyword evidence="5 11" id="KW-0812">Transmembrane</keyword>
<dbReference type="Gene3D" id="1.50.10.150">
    <property type="entry name" value="Voltage-dependent anion channel"/>
    <property type="match status" value="1"/>
</dbReference>
<dbReference type="EMBL" id="CP017814">
    <property type="protein sequence ID" value="APA05888.1"/>
    <property type="molecule type" value="Genomic_DNA"/>
</dbReference>
<dbReference type="InterPro" id="IPR051629">
    <property type="entry name" value="Sulfite_efflux_TDT"/>
</dbReference>
<dbReference type="PANTHER" id="PTHR31686:SF1">
    <property type="entry name" value="SULFITE EFFLUX PUMP SSU1"/>
    <property type="match status" value="1"/>
</dbReference>
<evidence type="ECO:0000256" key="10">
    <source>
        <dbReference type="SAM" id="MobiDB-lite"/>
    </source>
</evidence>
<dbReference type="GO" id="GO:0005886">
    <property type="term" value="C:plasma membrane"/>
    <property type="evidence" value="ECO:0007669"/>
    <property type="project" value="UniProtKB-SubCell"/>
</dbReference>
<dbReference type="Pfam" id="PF03595">
    <property type="entry name" value="SLAC1"/>
    <property type="match status" value="1"/>
</dbReference>
<proteinExistence type="inferred from homology"/>
<evidence type="ECO:0000313" key="13">
    <source>
        <dbReference type="Proteomes" id="UP000177798"/>
    </source>
</evidence>
<evidence type="ECO:0000256" key="11">
    <source>
        <dbReference type="SAM" id="Phobius"/>
    </source>
</evidence>
<dbReference type="GO" id="GO:0055085">
    <property type="term" value="P:transmembrane transport"/>
    <property type="evidence" value="ECO:0007669"/>
    <property type="project" value="InterPro"/>
</dbReference>
<sequence length="464" mass="51768">MDPSGAGTCARIARQDDNGKNGIRKKNDNNDGNIHDQIALDTSAAAKMFVPVDKKLSKEQEGWRRIVRNFTPSWFSVTMGTGIVSILLHNLPYNGTWLKYISIVIFVLNIFLFCSFLLVSILRYILYPQIWKAMIRHPAQSLFLGTFPMGLATIVNMIVFVCVPAWGPWVVYLAWTLWWVDAVISVATCFYLPFVIMSLHTVELSTMTAAWLLPIVAPIVASASGGIVASVLPNPQHALWTLIISYILFGTGFPLAMTILVIYFQRLTVYKLPPREVIVSVFLPLGPLGQGGFALMQLGKVSLTLFPLTHTLPLVPSPGPILYTLGFLFALIMWGFGLLWLFFALASISRSRFPFNMGWWGFTFPLGVFTVSTTMIGEEIPSRFFRILGTVFSVCVTGLWVMVAVGTVKKAIWGELVFAPCLKDVEGAEREAREHFEGGRGRERKNRLDMDTCLQRRGEGLNTV</sequence>
<accession>A0A1D9PT41</accession>
<dbReference type="VEuPathDB" id="FungiDB:sscle_01g006580"/>
<feature type="transmembrane region" description="Helical" evidence="11">
    <location>
        <begin position="321"/>
        <end position="345"/>
    </location>
</feature>
<feature type="region of interest" description="Disordered" evidence="10">
    <location>
        <begin position="1"/>
        <end position="33"/>
    </location>
</feature>
<evidence type="ECO:0000256" key="2">
    <source>
        <dbReference type="ARBA" id="ARBA00008566"/>
    </source>
</evidence>
<comment type="function">
    <text evidence="8">Sulphite efflux pump required for the secretion of sulphite as a reducing agent. In the presence of sulphite, cystine in keratin is directly cleaved to cysteine and S-sulphocysteine, and thereby, reduced proteins become accessible to hydrolysis by a variety of secreted endo- and exoproteases. Excretion of sulphite mediated by an efflux pump also represents a detoxification pathway for dermatophytes during infection of the epidermal stratum corneum, hair and nails, which are rich in cysteine.</text>
</comment>
<evidence type="ECO:0000313" key="12">
    <source>
        <dbReference type="EMBL" id="APA05888.1"/>
    </source>
</evidence>
<feature type="transmembrane region" description="Helical" evidence="11">
    <location>
        <begin position="73"/>
        <end position="91"/>
    </location>
</feature>
<dbReference type="InterPro" id="IPR038665">
    <property type="entry name" value="Voltage-dep_anion_channel_sf"/>
</dbReference>
<comment type="subcellular location">
    <subcellularLocation>
        <location evidence="1">Cell membrane</location>
        <topology evidence="1">Multi-pass membrane protein</topology>
    </subcellularLocation>
</comment>
<keyword evidence="6 11" id="KW-1133">Transmembrane helix</keyword>
<feature type="transmembrane region" description="Helical" evidence="11">
    <location>
        <begin position="209"/>
        <end position="232"/>
    </location>
</feature>
<dbReference type="FunFam" id="1.50.10.150:FF:000004">
    <property type="entry name" value="Malic acid transporter"/>
    <property type="match status" value="1"/>
</dbReference>
<protein>
    <recommendedName>
        <fullName evidence="9">Sulfite efflux pump SSU1</fullName>
    </recommendedName>
</protein>
<dbReference type="OrthoDB" id="1099at2759"/>
<comment type="similarity">
    <text evidence="2">Belongs to the tellurite-resistance/dicarboxylate transporter (TDT) family.</text>
</comment>
<evidence type="ECO:0000256" key="5">
    <source>
        <dbReference type="ARBA" id="ARBA00022692"/>
    </source>
</evidence>